<dbReference type="AlphaFoldDB" id="C0E449"/>
<protein>
    <recommendedName>
        <fullName evidence="3">DUF4352 domain-containing protein</fullName>
    </recommendedName>
</protein>
<evidence type="ECO:0000313" key="1">
    <source>
        <dbReference type="EMBL" id="EEG26647.1"/>
    </source>
</evidence>
<accession>C0E449</accession>
<name>C0E449_9CORY</name>
<evidence type="ECO:0008006" key="3">
    <source>
        <dbReference type="Google" id="ProtNLM"/>
    </source>
</evidence>
<organism evidence="1 2">
    <name type="scientific">Corynebacterium matruchotii ATCC 33806</name>
    <dbReference type="NCBI Taxonomy" id="566549"/>
    <lineage>
        <taxon>Bacteria</taxon>
        <taxon>Bacillati</taxon>
        <taxon>Actinomycetota</taxon>
        <taxon>Actinomycetes</taxon>
        <taxon>Mycobacteriales</taxon>
        <taxon>Corynebacteriaceae</taxon>
        <taxon>Corynebacterium</taxon>
    </lineage>
</organism>
<evidence type="ECO:0000313" key="2">
    <source>
        <dbReference type="Proteomes" id="UP000006247"/>
    </source>
</evidence>
<gene>
    <name evidence="1" type="ORF">CORMATOL_01770</name>
</gene>
<sequence>MQAPNVHEERHTMHTTTKLGTIVVISLLLGGCSFFGGDDSDAAASVSASAAASPVFQAKEVSPITAAELDKPQTDPGLNVEITLQAAGYNPAGSGSVIYVLVKNLNEASLPTDALTVHLEGANPITEGTIGLDLPLGPGAAANLQYAFDAPTSALSNARFTIGNIIYQGDLANV</sequence>
<reference evidence="1 2" key="1">
    <citation type="submission" date="2009-01" db="EMBL/GenBank/DDBJ databases">
        <authorList>
            <person name="Fulton L."/>
            <person name="Clifton S."/>
            <person name="Chinwalla A.T."/>
            <person name="Mitreva M."/>
            <person name="Sodergren E."/>
            <person name="Weinstock G."/>
            <person name="Clifton S."/>
            <person name="Dooling D.J."/>
            <person name="Fulton B."/>
            <person name="Minx P."/>
            <person name="Pepin K.H."/>
            <person name="Johnson M."/>
            <person name="Bhonagiri V."/>
            <person name="Nash W.E."/>
            <person name="Mardis E.R."/>
            <person name="Wilson R.K."/>
        </authorList>
    </citation>
    <scope>NUCLEOTIDE SEQUENCE [LARGE SCALE GENOMIC DNA]</scope>
    <source>
        <strain evidence="1 2">ATCC 33806</strain>
    </source>
</reference>
<comment type="caution">
    <text evidence="1">The sequence shown here is derived from an EMBL/GenBank/DDBJ whole genome shotgun (WGS) entry which is preliminary data.</text>
</comment>
<dbReference type="Proteomes" id="UP000006247">
    <property type="component" value="Unassembled WGS sequence"/>
</dbReference>
<dbReference type="EMBL" id="ACEB01000023">
    <property type="protein sequence ID" value="EEG26647.1"/>
    <property type="molecule type" value="Genomic_DNA"/>
</dbReference>
<dbReference type="HOGENOM" id="CLU_133136_0_0_11"/>
<proteinExistence type="predicted"/>